<accession>A0A248JRU6</accession>
<evidence type="ECO:0000256" key="2">
    <source>
        <dbReference type="SAM" id="Phobius"/>
    </source>
</evidence>
<protein>
    <submittedName>
        <fullName evidence="3">Uncharacterized protein</fullName>
    </submittedName>
</protein>
<evidence type="ECO:0000313" key="3">
    <source>
        <dbReference type="EMBL" id="ASG20954.1"/>
    </source>
</evidence>
<keyword evidence="2" id="KW-1133">Transmembrane helix</keyword>
<evidence type="ECO:0000313" key="4">
    <source>
        <dbReference type="Proteomes" id="UP000197153"/>
    </source>
</evidence>
<dbReference type="Proteomes" id="UP000197153">
    <property type="component" value="Chromosome 1"/>
</dbReference>
<organism evidence="3 4">
    <name type="scientific">Nitrospirillum viridazoti CBAmc</name>
    <dbReference type="NCBI Taxonomy" id="1441467"/>
    <lineage>
        <taxon>Bacteria</taxon>
        <taxon>Pseudomonadati</taxon>
        <taxon>Pseudomonadota</taxon>
        <taxon>Alphaproteobacteria</taxon>
        <taxon>Rhodospirillales</taxon>
        <taxon>Azospirillaceae</taxon>
        <taxon>Nitrospirillum</taxon>
        <taxon>Nitrospirillum viridazoti</taxon>
    </lineage>
</organism>
<keyword evidence="2" id="KW-0812">Transmembrane</keyword>
<keyword evidence="4" id="KW-1185">Reference proteome</keyword>
<sequence length="206" mass="23362">MIAQGLREVCVLHWLLRIAFWLCLSVATAVILLVLLWKAAELDQQATEDEKLPIFVAMVDGLADALTDFGSRDPVYASLDGRIFPDDLLREVRARQPGIPILSCPPTSKRDRRCAEGYRDAFDGDGPQPLVDVTRFEIPLWHLAQVRYTFHNGSGERILIKVFGKWRIIHRWDIHVLVTKILDEDDDESPAEDEAPKQLKVPRSGP</sequence>
<gene>
    <name evidence="3" type="ORF">Y958_09070</name>
</gene>
<feature type="region of interest" description="Disordered" evidence="1">
    <location>
        <begin position="185"/>
        <end position="206"/>
    </location>
</feature>
<feature type="transmembrane region" description="Helical" evidence="2">
    <location>
        <begin position="14"/>
        <end position="37"/>
    </location>
</feature>
<name>A0A248JRU6_9PROT</name>
<proteinExistence type="predicted"/>
<keyword evidence="2" id="KW-0472">Membrane</keyword>
<reference evidence="3 4" key="1">
    <citation type="submission" date="2017-06" db="EMBL/GenBank/DDBJ databases">
        <title>Complete genome sequence of Nitrospirillum amazonense strain CBAmC, an endophytic nitrogen-fixing and plant growth-promoting bacterium, isolated from sugarcane.</title>
        <authorList>
            <person name="Schwab S."/>
            <person name="dos Santos Teixeira K.R."/>
            <person name="Simoes Araujo J.L."/>
            <person name="Soares Vidal M."/>
            <person name="Borges de Freitas H.R."/>
            <person name="Rivello Crivelaro A.L."/>
            <person name="Bueno de Camargo Nunes A."/>
            <person name="dos Santos C.M."/>
            <person name="Palmeira da Silva Rosa D."/>
            <person name="da Silva Padilha D."/>
            <person name="da Silva E."/>
            <person name="Araujo Terra L."/>
            <person name="Soares Mendes V."/>
            <person name="Farinelli L."/>
            <person name="Magalhaes Cruz L."/>
            <person name="Baldani J.I."/>
        </authorList>
    </citation>
    <scope>NUCLEOTIDE SEQUENCE [LARGE SCALE GENOMIC DNA]</scope>
    <source>
        <strain evidence="3 4">CBAmC</strain>
    </source>
</reference>
<dbReference type="RefSeq" id="WP_088871750.1">
    <property type="nucleotide sequence ID" value="NZ_CP022110.1"/>
</dbReference>
<dbReference type="AlphaFoldDB" id="A0A248JRU6"/>
<dbReference type="KEGG" id="nao:Y958_09070"/>
<dbReference type="EMBL" id="CP022110">
    <property type="protein sequence ID" value="ASG20954.1"/>
    <property type="molecule type" value="Genomic_DNA"/>
</dbReference>
<evidence type="ECO:0000256" key="1">
    <source>
        <dbReference type="SAM" id="MobiDB-lite"/>
    </source>
</evidence>